<dbReference type="GO" id="GO:0005634">
    <property type="term" value="C:nucleus"/>
    <property type="evidence" value="ECO:0007669"/>
    <property type="project" value="UniProtKB-SubCell"/>
</dbReference>
<evidence type="ECO:0000313" key="6">
    <source>
        <dbReference type="EMBL" id="MBA0869956.1"/>
    </source>
</evidence>
<evidence type="ECO:0000313" key="7">
    <source>
        <dbReference type="Proteomes" id="UP000593576"/>
    </source>
</evidence>
<dbReference type="EMBL" id="JABFAF010000011">
    <property type="protein sequence ID" value="MBA0869956.1"/>
    <property type="molecule type" value="Genomic_DNA"/>
</dbReference>
<comment type="subcellular location">
    <subcellularLocation>
        <location evidence="1">Nucleus</location>
    </subcellularLocation>
</comment>
<evidence type="ECO:0000256" key="2">
    <source>
        <dbReference type="ARBA" id="ARBA00023015"/>
    </source>
</evidence>
<dbReference type="SMART" id="SM00340">
    <property type="entry name" value="HALZ"/>
    <property type="match status" value="1"/>
</dbReference>
<dbReference type="Proteomes" id="UP000593576">
    <property type="component" value="Unassembled WGS sequence"/>
</dbReference>
<dbReference type="PANTHER" id="PTHR45714">
    <property type="entry name" value="HOMEOBOX-LEUCINE ZIPPER PROTEIN HAT14"/>
    <property type="match status" value="1"/>
</dbReference>
<dbReference type="Pfam" id="PF02183">
    <property type="entry name" value="HALZ"/>
    <property type="match status" value="1"/>
</dbReference>
<accession>A0A7J9MGP3</accession>
<dbReference type="GO" id="GO:0043565">
    <property type="term" value="F:sequence-specific DNA binding"/>
    <property type="evidence" value="ECO:0007669"/>
    <property type="project" value="InterPro"/>
</dbReference>
<dbReference type="GO" id="GO:0006355">
    <property type="term" value="P:regulation of DNA-templated transcription"/>
    <property type="evidence" value="ECO:0007669"/>
    <property type="project" value="InterPro"/>
</dbReference>
<dbReference type="InterPro" id="IPR003106">
    <property type="entry name" value="Leu_zip_homeo"/>
</dbReference>
<evidence type="ECO:0000259" key="5">
    <source>
        <dbReference type="SMART" id="SM00340"/>
    </source>
</evidence>
<comment type="caution">
    <text evidence="6">The sequence shown here is derived from an EMBL/GenBank/DDBJ whole genome shotgun (WGS) entry which is preliminary data.</text>
</comment>
<keyword evidence="4" id="KW-0175">Coiled coil</keyword>
<feature type="coiled-coil region" evidence="4">
    <location>
        <begin position="3"/>
        <end position="40"/>
    </location>
</feature>
<keyword evidence="7" id="KW-1185">Reference proteome</keyword>
<dbReference type="OrthoDB" id="6159439at2759"/>
<proteinExistence type="predicted"/>
<evidence type="ECO:0000256" key="4">
    <source>
        <dbReference type="SAM" id="Coils"/>
    </source>
</evidence>
<organism evidence="6 7">
    <name type="scientific">Gossypium schwendimanii</name>
    <name type="common">Cotton</name>
    <dbReference type="NCBI Taxonomy" id="34291"/>
    <lineage>
        <taxon>Eukaryota</taxon>
        <taxon>Viridiplantae</taxon>
        <taxon>Streptophyta</taxon>
        <taxon>Embryophyta</taxon>
        <taxon>Tracheophyta</taxon>
        <taxon>Spermatophyta</taxon>
        <taxon>Magnoliopsida</taxon>
        <taxon>eudicotyledons</taxon>
        <taxon>Gunneridae</taxon>
        <taxon>Pentapetalae</taxon>
        <taxon>rosids</taxon>
        <taxon>malvids</taxon>
        <taxon>Malvales</taxon>
        <taxon>Malvaceae</taxon>
        <taxon>Malvoideae</taxon>
        <taxon>Gossypium</taxon>
    </lineage>
</organism>
<dbReference type="PANTHER" id="PTHR45714:SF34">
    <property type="entry name" value="HOMEOBOX-LEUCINE ZIPPER PROTEIN HAT9"/>
    <property type="match status" value="1"/>
</dbReference>
<dbReference type="AlphaFoldDB" id="A0A7J9MGP3"/>
<feature type="non-terminal residue" evidence="6">
    <location>
        <position position="1"/>
    </location>
</feature>
<keyword evidence="3" id="KW-0804">Transcription</keyword>
<protein>
    <recommendedName>
        <fullName evidence="5">Leucine zipper homeobox-associated domain-containing protein</fullName>
    </recommendedName>
</protein>
<gene>
    <name evidence="6" type="ORF">Goshw_005773</name>
</gene>
<keyword evidence="2" id="KW-0805">Transcription regulation</keyword>
<name>A0A7J9MGP3_GOSSC</name>
<evidence type="ECO:0000256" key="1">
    <source>
        <dbReference type="ARBA" id="ARBA00004123"/>
    </source>
</evidence>
<sequence>TKLKQTEVDCEFLKRCCEKLTNENQSLQKELQELRELKTMVQRFCMNMLATTLTMCPSCERIGGIAGDGNSNNQFSMPSKSHFYKPITNPFGLHGIKGEFGWAVRLPTVSVKTAVTVRLDTVAIL</sequence>
<dbReference type="InterPro" id="IPR050762">
    <property type="entry name" value="HD-ZIP_Homeobox_LZ_Class_II"/>
</dbReference>
<reference evidence="6 7" key="1">
    <citation type="journal article" date="2019" name="Genome Biol. Evol.">
        <title>Insights into the evolution of the New World diploid cottons (Gossypium, subgenus Houzingenia) based on genome sequencing.</title>
        <authorList>
            <person name="Grover C.E."/>
            <person name="Arick M.A. 2nd"/>
            <person name="Thrash A."/>
            <person name="Conover J.L."/>
            <person name="Sanders W.S."/>
            <person name="Peterson D.G."/>
            <person name="Frelichowski J.E."/>
            <person name="Scheffler J.A."/>
            <person name="Scheffler B.E."/>
            <person name="Wendel J.F."/>
        </authorList>
    </citation>
    <scope>NUCLEOTIDE SEQUENCE [LARGE SCALE GENOMIC DNA]</scope>
    <source>
        <strain evidence="6">1</strain>
        <tissue evidence="6">Leaf</tissue>
    </source>
</reference>
<evidence type="ECO:0000256" key="3">
    <source>
        <dbReference type="ARBA" id="ARBA00023163"/>
    </source>
</evidence>
<feature type="domain" description="Leucine zipper homeobox-associated" evidence="5">
    <location>
        <begin position="4"/>
        <end position="48"/>
    </location>
</feature>